<organism evidence="1 2">
    <name type="scientific">Wallemia mellicola</name>
    <dbReference type="NCBI Taxonomy" id="1708541"/>
    <lineage>
        <taxon>Eukaryota</taxon>
        <taxon>Fungi</taxon>
        <taxon>Dikarya</taxon>
        <taxon>Basidiomycota</taxon>
        <taxon>Wallemiomycotina</taxon>
        <taxon>Wallemiomycetes</taxon>
        <taxon>Wallemiales</taxon>
        <taxon>Wallemiaceae</taxon>
        <taxon>Wallemia</taxon>
    </lineage>
</organism>
<name>A0AB38MQD6_9BASI</name>
<evidence type="ECO:0000313" key="2">
    <source>
        <dbReference type="Proteomes" id="UP000309601"/>
    </source>
</evidence>
<dbReference type="Proteomes" id="UP000309601">
    <property type="component" value="Unassembled WGS sequence"/>
</dbReference>
<protein>
    <recommendedName>
        <fullName evidence="3">F-box domain-containing protein</fullName>
    </recommendedName>
</protein>
<sequence length="257" mass="29975">MPNKPKVTTNIQDLPPEVLPLIRLHLNGPRSNGNQRGMTANESSVFTGLLYYILERPIANSIVSVSISTYTYFDSDLQDHLRLISKLPRLEMLKIGPQSLRSALKSNLRFRTLKALMMDTVSFVAPPSLLRDRRQIFPKLATFFIESNNFVHWMTKKMGYMPNCIEKDNLHHVEQYWTDFIEDNGSSKPNYTKEVYEIFYRNEERLTLLWADSRKVCRTIKVSNVPLSILMPIVNSNTSHQQKYTLIFYMHSNHNFK</sequence>
<reference evidence="1 2" key="1">
    <citation type="submission" date="2019-03" db="EMBL/GenBank/DDBJ databases">
        <title>Sequencing 25 genomes of Wallemia mellicola.</title>
        <authorList>
            <person name="Gostincar C."/>
        </authorList>
    </citation>
    <scope>NUCLEOTIDE SEQUENCE [LARGE SCALE GENOMIC DNA]</scope>
    <source>
        <strain evidence="1 2">EXF-1274</strain>
    </source>
</reference>
<proteinExistence type="predicted"/>
<dbReference type="AlphaFoldDB" id="A0AB38MQD6"/>
<comment type="caution">
    <text evidence="1">The sequence shown here is derived from an EMBL/GenBank/DDBJ whole genome shotgun (WGS) entry which is preliminary data.</text>
</comment>
<gene>
    <name evidence="1" type="ORF">E3Q02_03692</name>
</gene>
<evidence type="ECO:0008006" key="3">
    <source>
        <dbReference type="Google" id="ProtNLM"/>
    </source>
</evidence>
<evidence type="ECO:0000313" key="1">
    <source>
        <dbReference type="EMBL" id="TIC62054.1"/>
    </source>
</evidence>
<dbReference type="EMBL" id="SPRW01000052">
    <property type="protein sequence ID" value="TIC62054.1"/>
    <property type="molecule type" value="Genomic_DNA"/>
</dbReference>
<accession>A0AB38MQD6</accession>